<feature type="transmembrane region" description="Helical" evidence="2">
    <location>
        <begin position="503"/>
        <end position="524"/>
    </location>
</feature>
<dbReference type="Pfam" id="PF07697">
    <property type="entry name" value="7TMR-HDED"/>
    <property type="match status" value="1"/>
</dbReference>
<keyword evidence="2" id="KW-1133">Transmembrane helix</keyword>
<dbReference type="InterPro" id="IPR011621">
    <property type="entry name" value="Metal-dep_PHydrolase_7TM_intra"/>
</dbReference>
<feature type="domain" description="HD/PDEase" evidence="3">
    <location>
        <begin position="648"/>
        <end position="810"/>
    </location>
</feature>
<protein>
    <submittedName>
        <fullName evidence="4">HDIG domain-containing protein</fullName>
    </submittedName>
</protein>
<evidence type="ECO:0000259" key="3">
    <source>
        <dbReference type="SMART" id="SM00471"/>
    </source>
</evidence>
<feature type="transmembrane region" description="Helical" evidence="2">
    <location>
        <begin position="477"/>
        <end position="497"/>
    </location>
</feature>
<sequence>MKTQSFFYSMTKKLTHFRQRYKTLCHKGHLLGARGVIKNFLLSLFKTSDKCDRQKLRTSRSMAAYKTNRGTCVSRLGYIFQRTPVIFAIALVSLTGVMGHKLYNTTKLKAGTIAPQTMKAPYSANIEDKKKTQQQRSYATKSSLLVLMVDAQVNEKIVKDLQQFLDTGNEIRTTAGYFPFFDTLVLPLSTQRYLRSCSNSEWQTLLKALENNNIQPKFALKTQKQSSKITIIKTGDSLAQKNIMPIQTVGVKLDNTSQKPDFAQAVAELETYRLTTSEQNLSSLTNQISQARKAYAQANAKLLQLNAVNPETVYNDTFILNLSDDDWGKTETGIQQSVERILAQGIPPGLPPNILQDAVRLQVQTSVPQEAEPLATKLLLFVLKPNLKKDEEQSKKSGVQAAAGVKPVMVSMRQGEVIVKKGETITAWDFEVLDHYHLIRREINWLGLTKLAGFVSASIGIFGLVERRIKTKTRQRDRLLILLLATSVPGVLAGTQYTTWSAIGLLLGSFYGANLGITVIGLLALQLPFSLEISRIVLWSGAAGGILGSCIAKRLRSREELALLSVAVAFTQGGVYLIFKLLLGAAFGSGWYIVLREAGFFALSGLVWSIIALGLSPYLEKLFDLVTPIRLAELANPNRSLLKQLATKTPGTFQHTLFVATLAEAAAKHLKCNVELVRAGTLYHDIGKMHDPLGFIENQMGGPNKHDTEINDPWKSAKIIKKHVSEGLVMARKHSLPTAIQAFIPEHQGTMLIAYFYHQAQQMAKENPNLTVNEVDFRYDGPIPQSRETAIVMLADSCEAALRSLKDVTPEQALAMVNNILRGRWQDNQLLDSGLTREEMSQIAEIFVEVWQQFHHKRIAYPKLKTCN</sequence>
<dbReference type="PANTHER" id="PTHR36442:SF1">
    <property type="entry name" value="CYCLIC-DI-AMP PHOSPHODIESTERASE PGPH"/>
    <property type="match status" value="1"/>
</dbReference>
<dbReference type="InterPro" id="IPR011624">
    <property type="entry name" value="Metal-dep_PHydrolase_7TM_extra"/>
</dbReference>
<proteinExistence type="predicted"/>
<organism evidence="4 5">
    <name type="scientific">Scytonema hofmannii FACHB-248</name>
    <dbReference type="NCBI Taxonomy" id="1842502"/>
    <lineage>
        <taxon>Bacteria</taxon>
        <taxon>Bacillati</taxon>
        <taxon>Cyanobacteriota</taxon>
        <taxon>Cyanophyceae</taxon>
        <taxon>Nostocales</taxon>
        <taxon>Scytonemataceae</taxon>
        <taxon>Scytonema</taxon>
    </lineage>
</organism>
<dbReference type="EMBL" id="JACJTA010000005">
    <property type="protein sequence ID" value="MBD2603687.1"/>
    <property type="molecule type" value="Genomic_DNA"/>
</dbReference>
<dbReference type="Gene3D" id="1.10.3210.10">
    <property type="entry name" value="Hypothetical protein af1432"/>
    <property type="match status" value="1"/>
</dbReference>
<keyword evidence="2" id="KW-0472">Membrane</keyword>
<keyword evidence="1" id="KW-0175">Coiled coil</keyword>
<feature type="transmembrane region" description="Helical" evidence="2">
    <location>
        <begin position="536"/>
        <end position="555"/>
    </location>
</feature>
<comment type="caution">
    <text evidence="4">The sequence shown here is derived from an EMBL/GenBank/DDBJ whole genome shotgun (WGS) entry which is preliminary data.</text>
</comment>
<dbReference type="PANTHER" id="PTHR36442">
    <property type="entry name" value="CYCLIC-DI-AMP PHOSPHODIESTERASE PGPH"/>
    <property type="match status" value="1"/>
</dbReference>
<dbReference type="InterPro" id="IPR003607">
    <property type="entry name" value="HD/PDEase_dom"/>
</dbReference>
<evidence type="ECO:0000256" key="1">
    <source>
        <dbReference type="SAM" id="Coils"/>
    </source>
</evidence>
<keyword evidence="5" id="KW-1185">Reference proteome</keyword>
<dbReference type="InterPro" id="IPR006674">
    <property type="entry name" value="HD_domain"/>
</dbReference>
<keyword evidence="2" id="KW-0812">Transmembrane</keyword>
<evidence type="ECO:0000313" key="4">
    <source>
        <dbReference type="EMBL" id="MBD2603687.1"/>
    </source>
</evidence>
<dbReference type="RefSeq" id="WP_029635185.1">
    <property type="nucleotide sequence ID" value="NZ_JACJTA010000005.1"/>
</dbReference>
<feature type="transmembrane region" description="Helical" evidence="2">
    <location>
        <begin position="445"/>
        <end position="465"/>
    </location>
</feature>
<gene>
    <name evidence="4" type="ORF">H6G81_03880</name>
</gene>
<dbReference type="InterPro" id="IPR006675">
    <property type="entry name" value="HDIG_dom"/>
</dbReference>
<name>A0ABR8GJX5_9CYAN</name>
<feature type="coiled-coil region" evidence="1">
    <location>
        <begin position="274"/>
        <end position="308"/>
    </location>
</feature>
<evidence type="ECO:0000313" key="5">
    <source>
        <dbReference type="Proteomes" id="UP000660380"/>
    </source>
</evidence>
<feature type="transmembrane region" description="Helical" evidence="2">
    <location>
        <begin position="600"/>
        <end position="619"/>
    </location>
</feature>
<dbReference type="SMART" id="SM00471">
    <property type="entry name" value="HDc"/>
    <property type="match status" value="1"/>
</dbReference>
<dbReference type="Pfam" id="PF01966">
    <property type="entry name" value="HD"/>
    <property type="match status" value="1"/>
</dbReference>
<reference evidence="4 5" key="1">
    <citation type="journal article" date="2020" name="ISME J.">
        <title>Comparative genomics reveals insights into cyanobacterial evolution and habitat adaptation.</title>
        <authorList>
            <person name="Chen M.Y."/>
            <person name="Teng W.K."/>
            <person name="Zhao L."/>
            <person name="Hu C.X."/>
            <person name="Zhou Y.K."/>
            <person name="Han B.P."/>
            <person name="Song L.R."/>
            <person name="Shu W.S."/>
        </authorList>
    </citation>
    <scope>NUCLEOTIDE SEQUENCE [LARGE SCALE GENOMIC DNA]</scope>
    <source>
        <strain evidence="4 5">FACHB-248</strain>
    </source>
</reference>
<dbReference type="NCBIfam" id="TIGR00277">
    <property type="entry name" value="HDIG"/>
    <property type="match status" value="1"/>
</dbReference>
<dbReference type="CDD" id="cd00077">
    <property type="entry name" value="HDc"/>
    <property type="match status" value="1"/>
</dbReference>
<accession>A0ABR8GJX5</accession>
<dbReference type="InterPro" id="IPR052722">
    <property type="entry name" value="PgpH_phosphodiesterase"/>
</dbReference>
<evidence type="ECO:0000256" key="2">
    <source>
        <dbReference type="SAM" id="Phobius"/>
    </source>
</evidence>
<dbReference type="Proteomes" id="UP000660380">
    <property type="component" value="Unassembled WGS sequence"/>
</dbReference>
<dbReference type="Pfam" id="PF07698">
    <property type="entry name" value="7TM-7TMR_HD"/>
    <property type="match status" value="1"/>
</dbReference>
<dbReference type="SUPFAM" id="SSF109604">
    <property type="entry name" value="HD-domain/PDEase-like"/>
    <property type="match status" value="1"/>
</dbReference>